<accession>A0A2I0HYB5</accession>
<dbReference type="InterPro" id="IPR001841">
    <property type="entry name" value="Znf_RING"/>
</dbReference>
<dbReference type="InterPro" id="IPR052972">
    <property type="entry name" value="Sacsin_chaperone_reg"/>
</dbReference>
<gene>
    <name evidence="4" type="ORF">CRG98_042917</name>
</gene>
<protein>
    <recommendedName>
        <fullName evidence="3">RING-type domain-containing protein</fullName>
    </recommendedName>
</protein>
<evidence type="ECO:0000259" key="3">
    <source>
        <dbReference type="PROSITE" id="PS50089"/>
    </source>
</evidence>
<dbReference type="Pfam" id="PF14870">
    <property type="entry name" value="PSII_BNR"/>
    <property type="match status" value="1"/>
</dbReference>
<feature type="compositionally biased region" description="Low complexity" evidence="2">
    <location>
        <begin position="1479"/>
        <end position="1490"/>
    </location>
</feature>
<dbReference type="PROSITE" id="PS50089">
    <property type="entry name" value="ZF_RING_2"/>
    <property type="match status" value="1"/>
</dbReference>
<keyword evidence="5" id="KW-1185">Reference proteome</keyword>
<keyword evidence="1" id="KW-0479">Metal-binding</keyword>
<dbReference type="STRING" id="22663.A0A2I0HYB5"/>
<dbReference type="InterPro" id="IPR028203">
    <property type="entry name" value="PSII_CF48-like_dom"/>
</dbReference>
<keyword evidence="1" id="KW-0862">Zinc</keyword>
<dbReference type="SUPFAM" id="SSF110296">
    <property type="entry name" value="Oligoxyloglucan reducing end-specific cellobiohydrolase"/>
    <property type="match status" value="1"/>
</dbReference>
<dbReference type="SMART" id="SM00184">
    <property type="entry name" value="RING"/>
    <property type="match status" value="1"/>
</dbReference>
<dbReference type="Pfam" id="PF13920">
    <property type="entry name" value="zf-C3HC4_3"/>
    <property type="match status" value="1"/>
</dbReference>
<dbReference type="EMBL" id="PGOL01004722">
    <property type="protein sequence ID" value="PKI36687.1"/>
    <property type="molecule type" value="Genomic_DNA"/>
</dbReference>
<reference evidence="4 5" key="1">
    <citation type="submission" date="2017-11" db="EMBL/GenBank/DDBJ databases">
        <title>De-novo sequencing of pomegranate (Punica granatum L.) genome.</title>
        <authorList>
            <person name="Akparov Z."/>
            <person name="Amiraslanov A."/>
            <person name="Hajiyeva S."/>
            <person name="Abbasov M."/>
            <person name="Kaur K."/>
            <person name="Hamwieh A."/>
            <person name="Solovyev V."/>
            <person name="Salamov A."/>
            <person name="Braich B."/>
            <person name="Kosarev P."/>
            <person name="Mahmoud A."/>
            <person name="Hajiyev E."/>
            <person name="Babayeva S."/>
            <person name="Izzatullayeva V."/>
            <person name="Mammadov A."/>
            <person name="Mammadov A."/>
            <person name="Sharifova S."/>
            <person name="Ojaghi J."/>
            <person name="Eynullazada K."/>
            <person name="Bayramov B."/>
            <person name="Abdulazimova A."/>
            <person name="Shahmuradov I."/>
        </authorList>
    </citation>
    <scope>NUCLEOTIDE SEQUENCE [LARGE SCALE GENOMIC DNA]</scope>
    <source>
        <strain evidence="5">cv. AG2017</strain>
        <tissue evidence="4">Leaf</tissue>
    </source>
</reference>
<comment type="caution">
    <text evidence="4">The sequence shown here is derived from an EMBL/GenBank/DDBJ whole genome shotgun (WGS) entry which is preliminary data.</text>
</comment>
<dbReference type="Gene3D" id="3.30.40.10">
    <property type="entry name" value="Zinc/RING finger domain, C3HC4 (zinc finger)"/>
    <property type="match status" value="1"/>
</dbReference>
<feature type="non-terminal residue" evidence="4">
    <location>
        <position position="1826"/>
    </location>
</feature>
<dbReference type="GO" id="GO:0030544">
    <property type="term" value="F:Hsp70 protein binding"/>
    <property type="evidence" value="ECO:0007669"/>
    <property type="project" value="TreeGrafter"/>
</dbReference>
<organism evidence="4 5">
    <name type="scientific">Punica granatum</name>
    <name type="common">Pomegranate</name>
    <dbReference type="NCBI Taxonomy" id="22663"/>
    <lineage>
        <taxon>Eukaryota</taxon>
        <taxon>Viridiplantae</taxon>
        <taxon>Streptophyta</taxon>
        <taxon>Embryophyta</taxon>
        <taxon>Tracheophyta</taxon>
        <taxon>Spermatophyta</taxon>
        <taxon>Magnoliopsida</taxon>
        <taxon>eudicotyledons</taxon>
        <taxon>Gunneridae</taxon>
        <taxon>Pentapetalae</taxon>
        <taxon>rosids</taxon>
        <taxon>malvids</taxon>
        <taxon>Myrtales</taxon>
        <taxon>Lythraceae</taxon>
        <taxon>Punica</taxon>
    </lineage>
</organism>
<evidence type="ECO:0000256" key="2">
    <source>
        <dbReference type="SAM" id="MobiDB-lite"/>
    </source>
</evidence>
<feature type="domain" description="RING-type" evidence="3">
    <location>
        <begin position="1588"/>
        <end position="1622"/>
    </location>
</feature>
<evidence type="ECO:0000313" key="5">
    <source>
        <dbReference type="Proteomes" id="UP000233551"/>
    </source>
</evidence>
<dbReference type="InterPro" id="IPR013083">
    <property type="entry name" value="Znf_RING/FYVE/PHD"/>
</dbReference>
<keyword evidence="1" id="KW-0863">Zinc-finger</keyword>
<dbReference type="PANTHER" id="PTHR15600:SF42">
    <property type="entry name" value="SACSIN"/>
    <property type="match status" value="1"/>
</dbReference>
<dbReference type="InterPro" id="IPR015943">
    <property type="entry name" value="WD40/YVTN_repeat-like_dom_sf"/>
</dbReference>
<evidence type="ECO:0000256" key="1">
    <source>
        <dbReference type="PROSITE-ProRule" id="PRU00175"/>
    </source>
</evidence>
<feature type="region of interest" description="Disordered" evidence="2">
    <location>
        <begin position="1479"/>
        <end position="1498"/>
    </location>
</feature>
<dbReference type="GO" id="GO:0008270">
    <property type="term" value="F:zinc ion binding"/>
    <property type="evidence" value="ECO:0007669"/>
    <property type="project" value="UniProtKB-KW"/>
</dbReference>
<dbReference type="SUPFAM" id="SSF57850">
    <property type="entry name" value="RING/U-box"/>
    <property type="match status" value="1"/>
</dbReference>
<dbReference type="PANTHER" id="PTHR15600">
    <property type="entry name" value="SACSIN"/>
    <property type="match status" value="1"/>
</dbReference>
<evidence type="ECO:0000313" key="4">
    <source>
        <dbReference type="EMBL" id="PKI36687.1"/>
    </source>
</evidence>
<dbReference type="Gene3D" id="2.130.10.10">
    <property type="entry name" value="YVTN repeat-like/Quinoprotein amine dehydrogenase"/>
    <property type="match status" value="1"/>
</dbReference>
<dbReference type="Proteomes" id="UP000233551">
    <property type="component" value="Unassembled WGS sequence"/>
</dbReference>
<name>A0A2I0HYB5_PUNGR</name>
<proteinExistence type="predicted"/>
<sequence length="1826" mass="201106">MLWSSAASTLIRMPLSLECGKEGLESGMTRIKTFTDVLSEHASRALLFLKSVLQVSISTWDEGNLQPLEEYSVSIDYSVALARNPFSEKKWRKFQISRLFSSSNATTKVQMIDVNVHQGGNRGIERWLVVLSLGSGQTRNMALDRRYLAYTLTPVSGIAAQISRDGHPLECFPGNSILSPLPLSSSVNLPVTIFGCFLVCHNRGRYLFKHQDREASVEAWDDAGNQLIEAWNRELMSGVLDSYIEMVMEIQKLRREPSTSTLELIAVQALNSSLKIYGDGLYCFWPRSTLITQPSNDNPEEVFKADWKCLVERVIRPFYSRAVDLPVWQLYSGNLVKASEGMFLSQPGNGVAGNLLPSTVCDFVKEQYPVFSVPWELVSEIQAVGITVQEIKPKMVRDLLKDHSTSFVLRSVSTYLDVLEYCLSDIRVSESIDANRPDTSIHIGQGSSSHNAASSGDALEMVTTLGRAIFDFGRGVVEDIGRPGEMSVLRNSNATNNSGNRMGVDQRLLSLAAMLKGLPFPTATKHLTRLGLTELWLGSREQQKLMIPLAAKFIHSEALDRTLLIEVLSNPPLQSLLRLQKLSLPLLSSHMKYLFHDNWVGHVMGTNLAPWFSWESSSVSVSQVGPTPEWIRLFWKNFSGCGSLSDLTLFSDWPLIPAFLGRPILCRVKERCLIFVPPLVTDQSTMGIDVNDYQNESSVGHPSESSTIQSYLAAFEAVRQTYPWLPSLLNQCNIPIFDGHFMECAASCGCLPAPGQSLGQVIASKLVAARKAGYFPQLTSVSASDKDELVRLFANDFSCNDSNYGSEELEVLQSLPIYKTVIGSYTRLHNQGQCLISPNSFLKPYDDHCLSYTLASVEDLYKPKDLFDPSDALLTSVFSGERRKFPGERFTADGWLRILRKTGLRSASEADVIVECARRVEFLGADCIKSTGDLDDFAMDSTNPQNEIPMEVYSLAGSVVDAIFSNFAVLYGNNFCNTLGKIACIPAELGFPSIGGKKGGRRVFTSYNDAILLKDWPLAWSCAPILSRQNVIPPEYSWGSLHLRSPPAFPKVLKHLQVIGKNGGEDTLAHWPIASGMMTVDDASLEILKYLDKVWGTLSSADVMELQKVAFILAANGTRLVTANSLFARLPINLSPFAFELPGQYLPYVKLLKDLGLQDMLSIDSAKCLLLDLQRACGYQRLNPNELRAVVEILHYLCDEIVEGKVAGLELSDKDLQTLGQIGAVPLSAIRERMLSGSLQVAVWTVVKSMSRYTPSIGHLSLESVQNSLQLIGERLQFIKCISTRFRHLLSNMDITRAAKSSNILEWEEDSSQHRTLYFVNRSKDCILVAEPPTYVSILDVISTVVSQVLGSPIPLPIASLFISPEGSESALIDAMGLCSDKRELEQRRGSSGLVGEEILAQDALQVQFHPLRPFYRGEIVAWRLQNGEKLRYGRVPEDVSPSAGQALYRFKVETAPGVTAALLSSQVLSFKSVSVGSFSGPSTSSSESATESRKHVEALHGRGGLTNSSQAQQGQYGRVTAGELVQAVHELLSAAGVHVDVEKQSLLQNAISLQEVLEESRAALLHEQERAEAAAKEADAARAAWICRVCLTGEVDMAMVPCGHVLCRRCSSAVSRCPFCRVQQRQQRQPCAVNRRQFLSKTATVSSLSVAAPLIGGLPQPAAVKAEQEALSEWERQTILETKDGGTTWVPRSIPSAEDEDFNYRFNSISFKGKEGWIVGKPAILLYTSDAGETWERIPLSAELPGDMVYIKATGEKSAEMVTDQGAIYITANRGYNWRAAVQETVSATLNRTVSSGISGASYYTGTFNTVNRSPDGNYVAVSSR</sequence>